<keyword evidence="1" id="KW-0472">Membrane</keyword>
<evidence type="ECO:0000256" key="1">
    <source>
        <dbReference type="SAM" id="Phobius"/>
    </source>
</evidence>
<keyword evidence="1" id="KW-0812">Transmembrane</keyword>
<sequence>MYSATENTDRRVVNVATYLRKMARSQPYQRAVVYPYAKDRQGRIAYTHLTFRQLDIESDCMAQGLDGIGISRGVRTILMVKPSLDFFALVFALFKVGAVPVVVDPGMGVMRMLGCLKESRAQALIGIPRAHLLRTLAPKYFTTITTAVTVGPRWFWSGPTLRQVRKKQWDPYPMAQTTADEIAAILFTTGSTGPAKGVFYTHGVFDAQVRNIRDQFGIGPGEIDLPTFPLFALFDPALGMTAIIPDMDPTKPARVNPEKIIEAIVNHGVTNMFASPALLNRVGLYGTDKGIKLPPLKRIITAGAPATPANIEQFSGLLVEDARIHTGYGATEAMPVSAFGSDEILNKTRKLSEQGFGMCVGRPITGVDVRIIQISDGPIAIWTDDLVMPEGETGEIVVRGEQVTRGYYERPRDDRLAKIHDGDTVWHRMGDLGWMDKKGRIWFCGRKSHRVTTEKGTLFTIPCEAIFNNHPRVFRSALVGVGPKGHKHAVICIELESGDRGKDKAGLKTELLELARTSPITEDIDTILFHRAFPVDIRHNSKIFREKLAVWAAKQLKMESSQ</sequence>
<feature type="domain" description="AMP-dependent synthetase/ligase" evidence="2">
    <location>
        <begin position="21"/>
        <end position="408"/>
    </location>
</feature>
<dbReference type="Gene3D" id="3.40.50.12780">
    <property type="entry name" value="N-terminal domain of ligase-like"/>
    <property type="match status" value="1"/>
</dbReference>
<dbReference type="InterPro" id="IPR000873">
    <property type="entry name" value="AMP-dep_synth/lig_dom"/>
</dbReference>
<dbReference type="Pfam" id="PF00501">
    <property type="entry name" value="AMP-binding"/>
    <property type="match status" value="1"/>
</dbReference>
<evidence type="ECO:0000313" key="3">
    <source>
        <dbReference type="EMBL" id="BBO87351.1"/>
    </source>
</evidence>
<dbReference type="NCBIfam" id="NF006754">
    <property type="entry name" value="PRK09274.1"/>
    <property type="match status" value="1"/>
</dbReference>
<evidence type="ECO:0000313" key="4">
    <source>
        <dbReference type="Proteomes" id="UP000422108"/>
    </source>
</evidence>
<proteinExistence type="predicted"/>
<dbReference type="InterPro" id="IPR042099">
    <property type="entry name" value="ANL_N_sf"/>
</dbReference>
<organism evidence="3 4">
    <name type="scientific">Desulfosarcina ovata subsp. ovata</name>
    <dbReference type="NCBI Taxonomy" id="2752305"/>
    <lineage>
        <taxon>Bacteria</taxon>
        <taxon>Pseudomonadati</taxon>
        <taxon>Thermodesulfobacteriota</taxon>
        <taxon>Desulfobacteria</taxon>
        <taxon>Desulfobacterales</taxon>
        <taxon>Desulfosarcinaceae</taxon>
        <taxon>Desulfosarcina</taxon>
    </lineage>
</organism>
<dbReference type="SUPFAM" id="SSF56801">
    <property type="entry name" value="Acetyl-CoA synthetase-like"/>
    <property type="match status" value="1"/>
</dbReference>
<dbReference type="RefSeq" id="WP_155308819.1">
    <property type="nucleotide sequence ID" value="NZ_AP021879.1"/>
</dbReference>
<dbReference type="PANTHER" id="PTHR43767:SF1">
    <property type="entry name" value="NONRIBOSOMAL PEPTIDE SYNTHASE PES1 (EUROFUNG)-RELATED"/>
    <property type="match status" value="1"/>
</dbReference>
<keyword evidence="4" id="KW-1185">Reference proteome</keyword>
<gene>
    <name evidence="3" type="ORF">DSCOOX_05310</name>
</gene>
<keyword evidence="1" id="KW-1133">Transmembrane helix</keyword>
<name>A0A5K8A4E1_9BACT</name>
<dbReference type="InterPro" id="IPR050237">
    <property type="entry name" value="ATP-dep_AMP-bd_enzyme"/>
</dbReference>
<dbReference type="CDD" id="cd05910">
    <property type="entry name" value="FACL_like_1"/>
    <property type="match status" value="1"/>
</dbReference>
<evidence type="ECO:0000259" key="2">
    <source>
        <dbReference type="Pfam" id="PF00501"/>
    </source>
</evidence>
<dbReference type="PANTHER" id="PTHR43767">
    <property type="entry name" value="LONG-CHAIN-FATTY-ACID--COA LIGASE"/>
    <property type="match status" value="1"/>
</dbReference>
<feature type="transmembrane region" description="Helical" evidence="1">
    <location>
        <begin position="84"/>
        <end position="103"/>
    </location>
</feature>
<reference evidence="3 4" key="1">
    <citation type="submission" date="2019-11" db="EMBL/GenBank/DDBJ databases">
        <title>Comparative genomics of hydrocarbon-degrading Desulfosarcina strains.</title>
        <authorList>
            <person name="Watanabe M."/>
            <person name="Kojima H."/>
            <person name="Fukui M."/>
        </authorList>
    </citation>
    <scope>NUCLEOTIDE SEQUENCE [LARGE SCALE GENOMIC DNA]</scope>
    <source>
        <strain evidence="4">oXyS1</strain>
    </source>
</reference>
<dbReference type="Proteomes" id="UP000422108">
    <property type="component" value="Chromosome"/>
</dbReference>
<accession>A0A5K8A4E1</accession>
<dbReference type="PROSITE" id="PS00455">
    <property type="entry name" value="AMP_BINDING"/>
    <property type="match status" value="1"/>
</dbReference>
<dbReference type="InterPro" id="IPR020845">
    <property type="entry name" value="AMP-binding_CS"/>
</dbReference>
<dbReference type="AlphaFoldDB" id="A0A5K8A4E1"/>
<protein>
    <submittedName>
        <fullName evidence="3">Peptide synthase</fullName>
    </submittedName>
</protein>
<dbReference type="EMBL" id="AP021879">
    <property type="protein sequence ID" value="BBO87351.1"/>
    <property type="molecule type" value="Genomic_DNA"/>
</dbReference>